<feature type="compositionally biased region" description="Basic and acidic residues" evidence="1">
    <location>
        <begin position="31"/>
        <end position="41"/>
    </location>
</feature>
<organism evidence="2 3">
    <name type="scientific">Desulfobacter postgatei 2ac9</name>
    <dbReference type="NCBI Taxonomy" id="879212"/>
    <lineage>
        <taxon>Bacteria</taxon>
        <taxon>Pseudomonadati</taxon>
        <taxon>Thermodesulfobacteriota</taxon>
        <taxon>Desulfobacteria</taxon>
        <taxon>Desulfobacterales</taxon>
        <taxon>Desulfobacteraceae</taxon>
        <taxon>Desulfobacter</taxon>
    </lineage>
</organism>
<dbReference type="EMBL" id="CM001488">
    <property type="protein sequence ID" value="EIM63741.1"/>
    <property type="molecule type" value="Genomic_DNA"/>
</dbReference>
<dbReference type="Proteomes" id="UP000005778">
    <property type="component" value="Chromosome"/>
</dbReference>
<name>I5B2M8_9BACT</name>
<feature type="region of interest" description="Disordered" evidence="1">
    <location>
        <begin position="1"/>
        <end position="51"/>
    </location>
</feature>
<accession>I5B2M8</accession>
<protein>
    <submittedName>
        <fullName evidence="2">Uncharacterized protein</fullName>
    </submittedName>
</protein>
<feature type="compositionally biased region" description="Basic and acidic residues" evidence="1">
    <location>
        <begin position="12"/>
        <end position="23"/>
    </location>
</feature>
<evidence type="ECO:0000313" key="2">
    <source>
        <dbReference type="EMBL" id="EIM63741.1"/>
    </source>
</evidence>
<dbReference type="AlphaFoldDB" id="I5B2M8"/>
<gene>
    <name evidence="2" type="ORF">DespoDRAFT_01826</name>
</gene>
<dbReference type="eggNOG" id="ENOG5032U1F">
    <property type="taxonomic scope" value="Bacteria"/>
</dbReference>
<dbReference type="OrthoDB" id="5419902at2"/>
<reference evidence="2 3" key="2">
    <citation type="submission" date="2012-02" db="EMBL/GenBank/DDBJ databases">
        <title>Improved High-Quality Draft sequence of Desulfobacter postgatei 2ac9.</title>
        <authorList>
            <consortium name="US DOE Joint Genome Institute"/>
            <person name="Lucas S."/>
            <person name="Han J."/>
            <person name="Lapidus A."/>
            <person name="Cheng J.-F."/>
            <person name="Goodwin L."/>
            <person name="Pitluck S."/>
            <person name="Peters L."/>
            <person name="Ovchinnikova G."/>
            <person name="Held B."/>
            <person name="Detter J.C."/>
            <person name="Han C."/>
            <person name="Tapia R."/>
            <person name="Land M."/>
            <person name="Hauser L."/>
            <person name="Kyrpides N."/>
            <person name="Ivanova N."/>
            <person name="Pagani I."/>
            <person name="Orellana R."/>
            <person name="Lovley D."/>
            <person name="Woyke T."/>
        </authorList>
    </citation>
    <scope>NUCLEOTIDE SEQUENCE [LARGE SCALE GENOMIC DNA]</scope>
    <source>
        <strain evidence="2 3">2ac9</strain>
    </source>
</reference>
<dbReference type="HOGENOM" id="CLU_1501208_0_0_7"/>
<evidence type="ECO:0000313" key="3">
    <source>
        <dbReference type="Proteomes" id="UP000005778"/>
    </source>
</evidence>
<sequence>MNDFLKNLRNSGKKEISSVRKNMDSNYFTPGERRTPKDRRASAFNRSSAIPEKKARREDIEDLIPVIAESTIQLVKEMGRIAAVSEMLMESQIRQQNAMADFFESLKTLMKNSQGPDEMPIATTSYASGTHYTKDDIISTINRMRDQGATFATIAEYLRDKGIPTFSGRGHWHAQTIHRLCKQI</sequence>
<keyword evidence="3" id="KW-1185">Reference proteome</keyword>
<proteinExistence type="predicted"/>
<evidence type="ECO:0000256" key="1">
    <source>
        <dbReference type="SAM" id="MobiDB-lite"/>
    </source>
</evidence>
<reference evidence="2 3" key="1">
    <citation type="submission" date="2011-09" db="EMBL/GenBank/DDBJ databases">
        <authorList>
            <consortium name="US DOE Joint Genome Institute (JGI-PGF)"/>
            <person name="Lucas S."/>
            <person name="Han J."/>
            <person name="Lapidus A."/>
            <person name="Cheng J.-F."/>
            <person name="Goodwin L."/>
            <person name="Pitluck S."/>
            <person name="Peters L."/>
            <person name="Land M.L."/>
            <person name="Hauser L."/>
            <person name="Orellana R."/>
            <person name="Lovley D."/>
            <person name="Woyke T.J."/>
        </authorList>
    </citation>
    <scope>NUCLEOTIDE SEQUENCE [LARGE SCALE GENOMIC DNA]</scope>
    <source>
        <strain evidence="2 3">2ac9</strain>
    </source>
</reference>
<dbReference type="RefSeq" id="WP_004072985.1">
    <property type="nucleotide sequence ID" value="NZ_CM001488.1"/>
</dbReference>